<feature type="transmembrane region" description="Helical" evidence="1">
    <location>
        <begin position="110"/>
        <end position="126"/>
    </location>
</feature>
<protein>
    <submittedName>
        <fullName evidence="2">Uncharacterized protein</fullName>
    </submittedName>
</protein>
<dbReference type="PaxDb" id="5141-EFNCRP00000005690"/>
<dbReference type="GeneID" id="23569872"/>
<keyword evidence="1" id="KW-0472">Membrane</keyword>
<evidence type="ECO:0000313" key="3">
    <source>
        <dbReference type="Proteomes" id="UP000001805"/>
    </source>
</evidence>
<evidence type="ECO:0000256" key="1">
    <source>
        <dbReference type="SAM" id="Phobius"/>
    </source>
</evidence>
<feature type="transmembrane region" description="Helical" evidence="1">
    <location>
        <begin position="235"/>
        <end position="254"/>
    </location>
</feature>
<dbReference type="VEuPathDB" id="FungiDB:NCU17282"/>
<sequence length="286" mass="32385">MKLKTQVCNTCATISVLDFREVIGCLIQTAEMASASFYHLVNPAGLPSRIFITGDSLAIAGSTLTVFYTFHQINVARHVQQELKKDKRNRNTLEENRVSNTANRFQPGQILAANLLILHAALWAIVRSTLHLTFTIKQVRNPDAWDLHKGFEYPMVWTIERSDMKHLGSAIQTFTWGTLLFTAMPMFWMVRQFFPKAFLPRARTLSLLWNMLLVFVFSILWIVNSFGSTASNGVSFAMLAWVNLIMVSLLSSMLKIQRHATRAKVQGVSRSFRLGLDECILSLGKD</sequence>
<keyword evidence="3" id="KW-1185">Reference proteome</keyword>
<feature type="transmembrane region" description="Helical" evidence="1">
    <location>
        <begin position="202"/>
        <end position="223"/>
    </location>
</feature>
<gene>
    <name evidence="2" type="ORF">NCU17282</name>
</gene>
<accession>V5ILU0</accession>
<reference evidence="2 3" key="1">
    <citation type="journal article" date="2003" name="Nature">
        <title>The genome sequence of the filamentous fungus Neurospora crassa.</title>
        <authorList>
            <person name="Galagan J.E."/>
            <person name="Calvo S.E."/>
            <person name="Borkovich K.A."/>
            <person name="Selker E.U."/>
            <person name="Read N.D."/>
            <person name="Jaffe D."/>
            <person name="FitzHugh W."/>
            <person name="Ma L.J."/>
            <person name="Smirnov S."/>
            <person name="Purcell S."/>
            <person name="Rehman B."/>
            <person name="Elkins T."/>
            <person name="Engels R."/>
            <person name="Wang S."/>
            <person name="Nielsen C.B."/>
            <person name="Butler J."/>
            <person name="Endrizzi M."/>
            <person name="Qui D."/>
            <person name="Ianakiev P."/>
            <person name="Bell-Pedersen D."/>
            <person name="Nelson M.A."/>
            <person name="Werner-Washburne M."/>
            <person name="Selitrennikoff C.P."/>
            <person name="Kinsey J.A."/>
            <person name="Braun E.L."/>
            <person name="Zelter A."/>
            <person name="Schulte U."/>
            <person name="Kothe G.O."/>
            <person name="Jedd G."/>
            <person name="Mewes W."/>
            <person name="Staben C."/>
            <person name="Marcotte E."/>
            <person name="Greenberg D."/>
            <person name="Roy A."/>
            <person name="Foley K."/>
            <person name="Naylor J."/>
            <person name="Stange-Thomann N."/>
            <person name="Barrett R."/>
            <person name="Gnerre S."/>
            <person name="Kamal M."/>
            <person name="Kamvysselis M."/>
            <person name="Mauceli E."/>
            <person name="Bielke C."/>
            <person name="Rudd S."/>
            <person name="Frishman D."/>
            <person name="Krystofova S."/>
            <person name="Rasmussen C."/>
            <person name="Metzenberg R.L."/>
            <person name="Perkins D.D."/>
            <person name="Kroken S."/>
            <person name="Cogoni C."/>
            <person name="Macino G."/>
            <person name="Catcheside D."/>
            <person name="Li W."/>
            <person name="Pratt R.J."/>
            <person name="Osmani S.A."/>
            <person name="DeSouza C.P."/>
            <person name="Glass L."/>
            <person name="Orbach M.J."/>
            <person name="Berglund J.A."/>
            <person name="Voelker R."/>
            <person name="Yarden O."/>
            <person name="Plamann M."/>
            <person name="Seiler S."/>
            <person name="Dunlap J."/>
            <person name="Radford A."/>
            <person name="Aramayo R."/>
            <person name="Natvig D.O."/>
            <person name="Alex L.A."/>
            <person name="Mannhaupt G."/>
            <person name="Ebbole D.J."/>
            <person name="Freitag M."/>
            <person name="Paulsen I."/>
            <person name="Sachs M.S."/>
            <person name="Lander E.S."/>
            <person name="Nusbaum C."/>
            <person name="Birren B."/>
        </authorList>
    </citation>
    <scope>NUCLEOTIDE SEQUENCE [LARGE SCALE GENOMIC DNA]</scope>
    <source>
        <strain evidence="3">ATCC 24698 / 74-OR23-1A / CBS 708.71 / DSM 1257 / FGSC 987</strain>
    </source>
</reference>
<keyword evidence="1" id="KW-1133">Transmembrane helix</keyword>
<dbReference type="EMBL" id="CM002242">
    <property type="protein sequence ID" value="ESA42079.1"/>
    <property type="molecule type" value="Genomic_DNA"/>
</dbReference>
<evidence type="ECO:0000313" key="2">
    <source>
        <dbReference type="EMBL" id="ESA42079.1"/>
    </source>
</evidence>
<dbReference type="Proteomes" id="UP000001805">
    <property type="component" value="Chromosome 7, Linkage Group VII"/>
</dbReference>
<proteinExistence type="predicted"/>
<feature type="transmembrane region" description="Helical" evidence="1">
    <location>
        <begin position="170"/>
        <end position="190"/>
    </location>
</feature>
<keyword evidence="1" id="KW-0812">Transmembrane</keyword>
<dbReference type="OrthoDB" id="10493708at2759"/>
<name>V5ILU0_NEUCR</name>
<dbReference type="KEGG" id="ncr:NCU17282"/>
<dbReference type="AlphaFoldDB" id="V5ILU0"/>
<dbReference type="RefSeq" id="XP_011395400.1">
    <property type="nucleotide sequence ID" value="XM_011397098.1"/>
</dbReference>
<dbReference type="InParanoid" id="V5ILU0"/>
<organism evidence="2 3">
    <name type="scientific">Neurospora crassa (strain ATCC 24698 / 74-OR23-1A / CBS 708.71 / DSM 1257 / FGSC 987)</name>
    <dbReference type="NCBI Taxonomy" id="367110"/>
    <lineage>
        <taxon>Eukaryota</taxon>
        <taxon>Fungi</taxon>
        <taxon>Dikarya</taxon>
        <taxon>Ascomycota</taxon>
        <taxon>Pezizomycotina</taxon>
        <taxon>Sordariomycetes</taxon>
        <taxon>Sordariomycetidae</taxon>
        <taxon>Sordariales</taxon>
        <taxon>Sordariaceae</taxon>
        <taxon>Neurospora</taxon>
    </lineage>
</organism>